<dbReference type="EMBL" id="JBHTOP010000006">
    <property type="protein sequence ID" value="MFD1671327.1"/>
    <property type="molecule type" value="Genomic_DNA"/>
</dbReference>
<dbReference type="Proteomes" id="UP001597267">
    <property type="component" value="Unassembled WGS sequence"/>
</dbReference>
<accession>A0ABW4J562</accession>
<organism evidence="2 3">
    <name type="scientific">Agrilactobacillus yilanensis</name>
    <dbReference type="NCBI Taxonomy" id="2485997"/>
    <lineage>
        <taxon>Bacteria</taxon>
        <taxon>Bacillati</taxon>
        <taxon>Bacillota</taxon>
        <taxon>Bacilli</taxon>
        <taxon>Lactobacillales</taxon>
        <taxon>Lactobacillaceae</taxon>
        <taxon>Agrilactobacillus</taxon>
    </lineage>
</organism>
<feature type="transmembrane region" description="Helical" evidence="1">
    <location>
        <begin position="75"/>
        <end position="96"/>
    </location>
</feature>
<dbReference type="PANTHER" id="PTHR40076:SF1">
    <property type="entry name" value="MEMBRANE PROTEIN"/>
    <property type="match status" value="1"/>
</dbReference>
<dbReference type="PANTHER" id="PTHR40076">
    <property type="entry name" value="MEMBRANE PROTEIN-RELATED"/>
    <property type="match status" value="1"/>
</dbReference>
<gene>
    <name evidence="2" type="ORF">ACFQ5M_04385</name>
</gene>
<evidence type="ECO:0000313" key="3">
    <source>
        <dbReference type="Proteomes" id="UP001597267"/>
    </source>
</evidence>
<evidence type="ECO:0000313" key="2">
    <source>
        <dbReference type="EMBL" id="MFD1671327.1"/>
    </source>
</evidence>
<reference evidence="3" key="1">
    <citation type="journal article" date="2019" name="Int. J. Syst. Evol. Microbiol.">
        <title>The Global Catalogue of Microorganisms (GCM) 10K type strain sequencing project: providing services to taxonomists for standard genome sequencing and annotation.</title>
        <authorList>
            <consortium name="The Broad Institute Genomics Platform"/>
            <consortium name="The Broad Institute Genome Sequencing Center for Infectious Disease"/>
            <person name="Wu L."/>
            <person name="Ma J."/>
        </authorList>
    </citation>
    <scope>NUCLEOTIDE SEQUENCE [LARGE SCALE GENOMIC DNA]</scope>
    <source>
        <strain evidence="3">CCM 8896</strain>
    </source>
</reference>
<dbReference type="RefSeq" id="WP_125713422.1">
    <property type="nucleotide sequence ID" value="NZ_JBHTOP010000006.1"/>
</dbReference>
<keyword evidence="3" id="KW-1185">Reference proteome</keyword>
<proteinExistence type="predicted"/>
<keyword evidence="1" id="KW-0472">Membrane</keyword>
<dbReference type="InterPro" id="IPR010380">
    <property type="entry name" value="DUF975"/>
</dbReference>
<name>A0ABW4J562_9LACO</name>
<sequence length="245" mass="27508">MAKTSIGSLKRETKALFKGNWLTAIKVTFLPAIWAVIGAIIAGIVFTLIGIMLYQNHSSIWQEFSNGAATSNHSGGGGVASGLLSTLISILLYAGIEFTFLDWLRDPETEVSHPFKSAFQGFRSKNIGTIIVLTLLVILFTFLWRLLFIIPGLIMSYAYRMVFFIYKDHQGQQVGFLKMITMSKVMMKGHKGRLFLLDLSFVGWFALSILCFGIPLFWVLPYYHGTLAAFYNDLAKQQPLDPELF</sequence>
<feature type="transmembrane region" description="Helical" evidence="1">
    <location>
        <begin position="194"/>
        <end position="220"/>
    </location>
</feature>
<evidence type="ECO:0000256" key="1">
    <source>
        <dbReference type="SAM" id="Phobius"/>
    </source>
</evidence>
<keyword evidence="1" id="KW-0812">Transmembrane</keyword>
<feature type="transmembrane region" description="Helical" evidence="1">
    <location>
        <begin position="130"/>
        <end position="159"/>
    </location>
</feature>
<keyword evidence="1" id="KW-1133">Transmembrane helix</keyword>
<dbReference type="Pfam" id="PF06161">
    <property type="entry name" value="DUF975"/>
    <property type="match status" value="1"/>
</dbReference>
<comment type="caution">
    <text evidence="2">The sequence shown here is derived from an EMBL/GenBank/DDBJ whole genome shotgun (WGS) entry which is preliminary data.</text>
</comment>
<protein>
    <submittedName>
        <fullName evidence="2">DUF975 family protein</fullName>
    </submittedName>
</protein>
<feature type="transmembrane region" description="Helical" evidence="1">
    <location>
        <begin position="32"/>
        <end position="54"/>
    </location>
</feature>